<keyword evidence="2" id="KW-0732">Signal</keyword>
<dbReference type="EMBL" id="AP035881">
    <property type="protein sequence ID" value="BFP49923.1"/>
    <property type="molecule type" value="Genomic_DNA"/>
</dbReference>
<feature type="signal peptide" evidence="2">
    <location>
        <begin position="1"/>
        <end position="36"/>
    </location>
</feature>
<dbReference type="RefSeq" id="WP_407991963.1">
    <property type="nucleotide sequence ID" value="NZ_AP035881.2"/>
</dbReference>
<evidence type="ECO:0000256" key="1">
    <source>
        <dbReference type="SAM" id="MobiDB-lite"/>
    </source>
</evidence>
<evidence type="ECO:0008006" key="4">
    <source>
        <dbReference type="Google" id="ProtNLM"/>
    </source>
</evidence>
<dbReference type="AlphaFoldDB" id="A0AB33KDI1"/>
<name>A0AB33KDI1_9ACTN</name>
<feature type="compositionally biased region" description="Low complexity" evidence="1">
    <location>
        <begin position="34"/>
        <end position="63"/>
    </location>
</feature>
<organism evidence="3">
    <name type="scientific">Kitasatospora sp. CMC57</name>
    <dbReference type="NCBI Taxonomy" id="3231513"/>
    <lineage>
        <taxon>Bacteria</taxon>
        <taxon>Bacillati</taxon>
        <taxon>Actinomycetota</taxon>
        <taxon>Actinomycetes</taxon>
        <taxon>Kitasatosporales</taxon>
        <taxon>Streptomycetaceae</taxon>
        <taxon>Kitasatospora</taxon>
    </lineage>
</organism>
<feature type="region of interest" description="Disordered" evidence="1">
    <location>
        <begin position="32"/>
        <end position="63"/>
    </location>
</feature>
<gene>
    <name evidence="3" type="ORF">KCMC57_62910</name>
</gene>
<protein>
    <recommendedName>
        <fullName evidence="4">Lipoprotein</fullName>
    </recommendedName>
</protein>
<dbReference type="PROSITE" id="PS51257">
    <property type="entry name" value="PROKAR_LIPOPROTEIN"/>
    <property type="match status" value="1"/>
</dbReference>
<accession>A0AB33KDI1</accession>
<reference evidence="3" key="1">
    <citation type="submission" date="2024-07" db="EMBL/GenBank/DDBJ databases">
        <title>Complete genome sequences of cellulolytic bacteria, Kitasatospora sp. CMC57 and Streptomyces sp. CMC78, isolated from Japanese agricultural soil.</title>
        <authorList>
            <person name="Hashimoto T."/>
            <person name="Ito M."/>
            <person name="Iwamoto M."/>
            <person name="Fukahori D."/>
            <person name="Shoda T."/>
            <person name="Sakoda M."/>
            <person name="Morohoshi T."/>
            <person name="Mitsuboshi M."/>
            <person name="Nishizawa T."/>
        </authorList>
    </citation>
    <scope>NUCLEOTIDE SEQUENCE</scope>
    <source>
        <strain evidence="3">CMC57</strain>
    </source>
</reference>
<feature type="chain" id="PRO_5044242981" description="Lipoprotein" evidence="2">
    <location>
        <begin position="37"/>
        <end position="183"/>
    </location>
</feature>
<sequence length="183" mass="18732">MRDRVPSPLTSTAAITVTVMTAAVLLSGCSNQGSTAATSAPPSSAASATTATAAPTSTPTADAARQVTSWYEQGGRAKITALTDSTRKTANSGNDPVMHSLGCLSVVRDATAAQAYPPIPDTQAQASWSKALTQLLQGGYICSDGLQKKDTARASQGMATIQDGLTDLTTTVSRINAVLQESR</sequence>
<evidence type="ECO:0000256" key="2">
    <source>
        <dbReference type="SAM" id="SignalP"/>
    </source>
</evidence>
<evidence type="ECO:0000313" key="3">
    <source>
        <dbReference type="EMBL" id="BFP49923.1"/>
    </source>
</evidence>
<proteinExistence type="predicted"/>